<gene>
    <name evidence="2" type="ORF">FHR94_000532</name>
</gene>
<dbReference type="InterPro" id="IPR036249">
    <property type="entry name" value="Thioredoxin-like_sf"/>
</dbReference>
<dbReference type="SFLD" id="SFLDG00358">
    <property type="entry name" value="Main_(cytGST)"/>
    <property type="match status" value="1"/>
</dbReference>
<dbReference type="SUPFAM" id="SSF46785">
    <property type="entry name" value="Winged helix' DNA-binding domain"/>
    <property type="match status" value="1"/>
</dbReference>
<dbReference type="InterPro" id="IPR040079">
    <property type="entry name" value="Glutathione_S-Trfase"/>
</dbReference>
<dbReference type="Gene3D" id="1.10.10.10">
    <property type="entry name" value="Winged helix-like DNA-binding domain superfamily/Winged helix DNA-binding domain"/>
    <property type="match status" value="1"/>
</dbReference>
<evidence type="ECO:0000259" key="1">
    <source>
        <dbReference type="PROSITE" id="PS50404"/>
    </source>
</evidence>
<dbReference type="Gene3D" id="1.20.1050.10">
    <property type="match status" value="1"/>
</dbReference>
<dbReference type="AlphaFoldDB" id="A0A839V5N1"/>
<dbReference type="PANTHER" id="PTHR44051:SF21">
    <property type="entry name" value="GLUTATHIONE S-TRANSFERASE FAMILY PROTEIN"/>
    <property type="match status" value="1"/>
</dbReference>
<dbReference type="RefSeq" id="WP_183324064.1">
    <property type="nucleotide sequence ID" value="NZ_JACHXP010000002.1"/>
</dbReference>
<name>A0A839V5N1_9GAMM</name>
<dbReference type="CDD" id="cd03207">
    <property type="entry name" value="GST_C_8"/>
    <property type="match status" value="1"/>
</dbReference>
<dbReference type="EMBL" id="JACHXP010000002">
    <property type="protein sequence ID" value="MBB3189310.1"/>
    <property type="molecule type" value="Genomic_DNA"/>
</dbReference>
<protein>
    <submittedName>
        <fullName evidence="2">Glutathione S-transferase</fullName>
        <ecNumber evidence="2">2.5.1.18</ecNumber>
    </submittedName>
</protein>
<dbReference type="PANTHER" id="PTHR44051">
    <property type="entry name" value="GLUTATHIONE S-TRANSFERASE-RELATED"/>
    <property type="match status" value="1"/>
</dbReference>
<sequence length="345" mass="37232">MSRTTRLHDLFRVMRHHPGPLNGPHLAETLGVSLRTLYQDIGVLKAVGVEIERTPGEGYVLAPGVWLPSLALTEAQLDALALGLTRVRNDAANPLATPADEVLEKVAEALPEELDRGLARLDPTAEPSASEPVAAAVPDPNELIFYTHPLSRGGIVHWMLEELGVPYRMVVLEYGTTMKSPEYLALNPMGKVPAIRHGDVVVTEAAAICAYLAGAFPAAGLAPPPNARGDYYRWLFFAAGPLETAVSLNGLLGIQPTVEQQGRLGCGDYATLLDTLAGAVDGRRYIAGEAFSAADVYVGSHLGWGLYFGTIPWRAEFETYWAGLRERPARLRCEAFVEQALAQQA</sequence>
<reference evidence="2 3" key="1">
    <citation type="submission" date="2020-08" db="EMBL/GenBank/DDBJ databases">
        <title>Genomic Encyclopedia of Type Strains, Phase III (KMG-III): the genomes of soil and plant-associated and newly described type strains.</title>
        <authorList>
            <person name="Whitman W."/>
        </authorList>
    </citation>
    <scope>NUCLEOTIDE SEQUENCE [LARGE SCALE GENOMIC DNA]</scope>
    <source>
        <strain evidence="2 3">CECT 7282</strain>
    </source>
</reference>
<feature type="domain" description="GST N-terminal" evidence="1">
    <location>
        <begin position="140"/>
        <end position="220"/>
    </location>
</feature>
<dbReference type="CDD" id="cd03046">
    <property type="entry name" value="GST_N_GTT1_like"/>
    <property type="match status" value="1"/>
</dbReference>
<dbReference type="PROSITE" id="PS50404">
    <property type="entry name" value="GST_NTER"/>
    <property type="match status" value="1"/>
</dbReference>
<comment type="caution">
    <text evidence="2">The sequence shown here is derived from an EMBL/GenBank/DDBJ whole genome shotgun (WGS) entry which is preliminary data.</text>
</comment>
<dbReference type="SUPFAM" id="SSF52833">
    <property type="entry name" value="Thioredoxin-like"/>
    <property type="match status" value="1"/>
</dbReference>
<dbReference type="EC" id="2.5.1.18" evidence="2"/>
<dbReference type="InterPro" id="IPR013196">
    <property type="entry name" value="HTH_11"/>
</dbReference>
<evidence type="ECO:0000313" key="3">
    <source>
        <dbReference type="Proteomes" id="UP000547614"/>
    </source>
</evidence>
<dbReference type="Pfam" id="PF08279">
    <property type="entry name" value="HTH_11"/>
    <property type="match status" value="1"/>
</dbReference>
<proteinExistence type="predicted"/>
<dbReference type="SUPFAM" id="SSF47616">
    <property type="entry name" value="GST C-terminal domain-like"/>
    <property type="match status" value="1"/>
</dbReference>
<dbReference type="InterPro" id="IPR036388">
    <property type="entry name" value="WH-like_DNA-bd_sf"/>
</dbReference>
<dbReference type="Proteomes" id="UP000547614">
    <property type="component" value="Unassembled WGS sequence"/>
</dbReference>
<dbReference type="SFLD" id="SFLDS00019">
    <property type="entry name" value="Glutathione_Transferase_(cytos"/>
    <property type="match status" value="1"/>
</dbReference>
<dbReference type="InterPro" id="IPR036282">
    <property type="entry name" value="Glutathione-S-Trfase_C_sf"/>
</dbReference>
<dbReference type="Pfam" id="PF13409">
    <property type="entry name" value="GST_N_2"/>
    <property type="match status" value="1"/>
</dbReference>
<keyword evidence="2" id="KW-0808">Transferase</keyword>
<dbReference type="InterPro" id="IPR036390">
    <property type="entry name" value="WH_DNA-bd_sf"/>
</dbReference>
<dbReference type="GO" id="GO:0004364">
    <property type="term" value="F:glutathione transferase activity"/>
    <property type="evidence" value="ECO:0007669"/>
    <property type="project" value="UniProtKB-EC"/>
</dbReference>
<dbReference type="Gene3D" id="3.40.30.10">
    <property type="entry name" value="Glutaredoxin"/>
    <property type="match status" value="1"/>
</dbReference>
<organism evidence="2 3">
    <name type="scientific">Halomonas cerina</name>
    <dbReference type="NCBI Taxonomy" id="447424"/>
    <lineage>
        <taxon>Bacteria</taxon>
        <taxon>Pseudomonadati</taxon>
        <taxon>Pseudomonadota</taxon>
        <taxon>Gammaproteobacteria</taxon>
        <taxon>Oceanospirillales</taxon>
        <taxon>Halomonadaceae</taxon>
        <taxon>Halomonas</taxon>
    </lineage>
</organism>
<dbReference type="SFLD" id="SFLDG01150">
    <property type="entry name" value="Main.1:_Beta-like"/>
    <property type="match status" value="1"/>
</dbReference>
<keyword evidence="3" id="KW-1185">Reference proteome</keyword>
<accession>A0A839V5N1</accession>
<dbReference type="InterPro" id="IPR004045">
    <property type="entry name" value="Glutathione_S-Trfase_N"/>
</dbReference>
<evidence type="ECO:0000313" key="2">
    <source>
        <dbReference type="EMBL" id="MBB3189310.1"/>
    </source>
</evidence>